<feature type="transmembrane region" description="Helical" evidence="2">
    <location>
        <begin position="12"/>
        <end position="30"/>
    </location>
</feature>
<feature type="region of interest" description="Disordered" evidence="1">
    <location>
        <begin position="260"/>
        <end position="302"/>
    </location>
</feature>
<organism evidence="3 4">
    <name type="scientific">Furculomyces boomerangus</name>
    <dbReference type="NCBI Taxonomy" id="61424"/>
    <lineage>
        <taxon>Eukaryota</taxon>
        <taxon>Fungi</taxon>
        <taxon>Fungi incertae sedis</taxon>
        <taxon>Zoopagomycota</taxon>
        <taxon>Kickxellomycotina</taxon>
        <taxon>Harpellomycetes</taxon>
        <taxon>Harpellales</taxon>
        <taxon>Harpellaceae</taxon>
        <taxon>Furculomyces</taxon>
    </lineage>
</organism>
<gene>
    <name evidence="3" type="ORF">BB559_006834</name>
</gene>
<keyword evidence="4" id="KW-1185">Reference proteome</keyword>
<name>A0A2T9Y069_9FUNG</name>
<evidence type="ECO:0000313" key="3">
    <source>
        <dbReference type="EMBL" id="PVU85756.1"/>
    </source>
</evidence>
<keyword evidence="2" id="KW-0472">Membrane</keyword>
<dbReference type="Proteomes" id="UP000245699">
    <property type="component" value="Unassembled WGS sequence"/>
</dbReference>
<reference evidence="3 4" key="1">
    <citation type="journal article" date="2018" name="MBio">
        <title>Comparative Genomics Reveals the Core Gene Toolbox for the Fungus-Insect Symbiosis.</title>
        <authorList>
            <person name="Wang Y."/>
            <person name="Stata M."/>
            <person name="Wang W."/>
            <person name="Stajich J.E."/>
            <person name="White M.M."/>
            <person name="Moncalvo J.M."/>
        </authorList>
    </citation>
    <scope>NUCLEOTIDE SEQUENCE [LARGE SCALE GENOMIC DNA]</scope>
    <source>
        <strain evidence="3 4">AUS-77-4</strain>
    </source>
</reference>
<dbReference type="AlphaFoldDB" id="A0A2T9Y069"/>
<dbReference type="EMBL" id="MBFT01001035">
    <property type="protein sequence ID" value="PVU85756.1"/>
    <property type="molecule type" value="Genomic_DNA"/>
</dbReference>
<proteinExistence type="predicted"/>
<evidence type="ECO:0000256" key="1">
    <source>
        <dbReference type="SAM" id="MobiDB-lite"/>
    </source>
</evidence>
<keyword evidence="2" id="KW-0812">Transmembrane</keyword>
<keyword evidence="2" id="KW-1133">Transmembrane helix</keyword>
<evidence type="ECO:0000313" key="4">
    <source>
        <dbReference type="Proteomes" id="UP000245699"/>
    </source>
</evidence>
<accession>A0A2T9Y069</accession>
<feature type="compositionally biased region" description="Polar residues" evidence="1">
    <location>
        <begin position="260"/>
        <end position="280"/>
    </location>
</feature>
<evidence type="ECO:0000256" key="2">
    <source>
        <dbReference type="SAM" id="Phobius"/>
    </source>
</evidence>
<sequence>MTCCLSTKKQRLHLSLTPIPIFVLSVYTMIRDSKNSSLDLALAIALVRKKNNNSSIQDLCASTTEKIHTELVTEELIKNLDESIKKLQVLNKIIISTPPSLFSNYEIINLLSGIKKIFSFNLFKNNQGYEQVQSLVSISLTFGILHLENVVAIRLQKKSASNISNPNSVKEKPQSETNFNNPFCTSKLCTFGKKSPLNPTLDSVISQSMSLFSSFFTNVCSSNPYFYKLIEMALCSRALELCSKYTFNTSLPQTQNCHNTNQSCNSQTENTKPQTNLATNNKKDTTLETGSSLGPQDDTLKNENSINTAQDKLCTSNNNKPPKIPYLENIEIERLENGDNGGCKSTSCLPSVLMELSTIAMHINYINKKLSSIKSETDSDKLANTQNLFGITKLTILKFISLCSALIKKNSNNVYSSTPAAKKSDLLCINTTSSDYIYHYLNFCIFLIRNSLLQT</sequence>
<comment type="caution">
    <text evidence="3">The sequence shown here is derived from an EMBL/GenBank/DDBJ whole genome shotgun (WGS) entry which is preliminary data.</text>
</comment>
<protein>
    <submittedName>
        <fullName evidence="3">Uncharacterized protein</fullName>
    </submittedName>
</protein>